<evidence type="ECO:0000256" key="3">
    <source>
        <dbReference type="ARBA" id="ARBA00024679"/>
    </source>
</evidence>
<evidence type="ECO:0000256" key="5">
    <source>
        <dbReference type="ARBA" id="ARBA00048488"/>
    </source>
</evidence>
<comment type="catalytic activity">
    <reaction evidence="6 7">
        <text>[thioredoxin]-disulfide + L-methionine + H2O = L-methionine (S)-S-oxide + [thioredoxin]-dithiol</text>
        <dbReference type="Rhea" id="RHEA:19993"/>
        <dbReference type="Rhea" id="RHEA-COMP:10698"/>
        <dbReference type="Rhea" id="RHEA-COMP:10700"/>
        <dbReference type="ChEBI" id="CHEBI:15377"/>
        <dbReference type="ChEBI" id="CHEBI:29950"/>
        <dbReference type="ChEBI" id="CHEBI:50058"/>
        <dbReference type="ChEBI" id="CHEBI:57844"/>
        <dbReference type="ChEBI" id="CHEBI:58772"/>
        <dbReference type="EC" id="1.8.4.11"/>
    </reaction>
</comment>
<dbReference type="EC" id="1.8.4.11" evidence="7"/>
<feature type="active site" evidence="7">
    <location>
        <position position="124"/>
    </location>
</feature>
<gene>
    <name evidence="7" type="primary">msrA</name>
    <name evidence="9" type="ORF">WCY31_06420</name>
</gene>
<comment type="catalytic activity">
    <reaction evidence="4 7">
        <text>L-methionyl-[protein] + [thioredoxin]-disulfide + H2O = L-methionyl-(S)-S-oxide-[protein] + [thioredoxin]-dithiol</text>
        <dbReference type="Rhea" id="RHEA:14217"/>
        <dbReference type="Rhea" id="RHEA-COMP:10698"/>
        <dbReference type="Rhea" id="RHEA-COMP:10700"/>
        <dbReference type="Rhea" id="RHEA-COMP:12313"/>
        <dbReference type="Rhea" id="RHEA-COMP:12315"/>
        <dbReference type="ChEBI" id="CHEBI:15377"/>
        <dbReference type="ChEBI" id="CHEBI:16044"/>
        <dbReference type="ChEBI" id="CHEBI:29950"/>
        <dbReference type="ChEBI" id="CHEBI:44120"/>
        <dbReference type="ChEBI" id="CHEBI:50058"/>
        <dbReference type="EC" id="1.8.4.11"/>
    </reaction>
</comment>
<protein>
    <recommendedName>
        <fullName evidence="7">Peptide methionine sulfoxide reductase MsrA</fullName>
        <shortName evidence="7">Protein-methionine-S-oxide reductase</shortName>
        <ecNumber evidence="7">1.8.4.11</ecNumber>
    </recommendedName>
    <alternativeName>
        <fullName evidence="7">Peptide-methionine (S)-S-oxide reductase</fullName>
        <shortName evidence="7">Peptide Met(O) reductase</shortName>
    </alternativeName>
</protein>
<dbReference type="HAMAP" id="MF_01401">
    <property type="entry name" value="MsrA"/>
    <property type="match status" value="1"/>
</dbReference>
<name>A0ABZ3HD93_9BACT</name>
<dbReference type="NCBIfam" id="NF004042">
    <property type="entry name" value="PRK05550.1"/>
    <property type="match status" value="1"/>
</dbReference>
<evidence type="ECO:0000256" key="4">
    <source>
        <dbReference type="ARBA" id="ARBA00047806"/>
    </source>
</evidence>
<organism evidence="9 10">
    <name type="scientific">Sulfurimonas diazotrophicus</name>
    <dbReference type="NCBI Taxonomy" id="3131939"/>
    <lineage>
        <taxon>Bacteria</taxon>
        <taxon>Pseudomonadati</taxon>
        <taxon>Campylobacterota</taxon>
        <taxon>Epsilonproteobacteria</taxon>
        <taxon>Campylobacterales</taxon>
        <taxon>Sulfurimonadaceae</taxon>
        <taxon>Sulfurimonas</taxon>
    </lineage>
</organism>
<evidence type="ECO:0000259" key="8">
    <source>
        <dbReference type="PROSITE" id="PS51790"/>
    </source>
</evidence>
<dbReference type="NCBIfam" id="TIGR00401">
    <property type="entry name" value="msrA"/>
    <property type="match status" value="1"/>
</dbReference>
<dbReference type="PROSITE" id="PS51790">
    <property type="entry name" value="MSRB"/>
    <property type="match status" value="1"/>
</dbReference>
<dbReference type="Gene3D" id="3.30.1060.10">
    <property type="entry name" value="Peptide methionine sulphoxide reductase MsrA"/>
    <property type="match status" value="1"/>
</dbReference>
<sequence>MTPQEEAVIVHKATERPYSGKLLHNEAKGTYVCKRCGAELYRSEDKFNSHCGWPSFDDEIPGAVKRVSDPDGYRTEIVCANCGAHLGHVFSGEHLTEKNLRHCVNSISMEFIPDEKVAYFAGGCFWGVEYYMEKIPGVTSVVSGFMGGTKKEPGYYDVVGGGTGHLETVAVAYDPSKVDYETLAKTFFEIHDPTQEGRQGPDVGAQYQSAIFYNAAAEKATVLKLMERLRKNGYDVKTKLFKASPFYKAEDYHQDYYRRHHKQPYCHGFVDRFKDGN</sequence>
<dbReference type="SUPFAM" id="SSF51316">
    <property type="entry name" value="Mss4-like"/>
    <property type="match status" value="1"/>
</dbReference>
<comment type="similarity">
    <text evidence="7">Belongs to the MsrA Met sulfoxide reductase family.</text>
</comment>
<dbReference type="Pfam" id="PF01641">
    <property type="entry name" value="SelR"/>
    <property type="match status" value="1"/>
</dbReference>
<dbReference type="GO" id="GO:0033743">
    <property type="term" value="F:peptide-methionine (R)-S-oxide reductase activity"/>
    <property type="evidence" value="ECO:0007669"/>
    <property type="project" value="UniProtKB-EC"/>
</dbReference>
<accession>A0ABZ3HD93</accession>
<dbReference type="InterPro" id="IPR011057">
    <property type="entry name" value="Mss4-like_sf"/>
</dbReference>
<dbReference type="Pfam" id="PF01625">
    <property type="entry name" value="PMSR"/>
    <property type="match status" value="1"/>
</dbReference>
<keyword evidence="10" id="KW-1185">Reference proteome</keyword>
<evidence type="ECO:0000256" key="2">
    <source>
        <dbReference type="ARBA" id="ARBA00023268"/>
    </source>
</evidence>
<evidence type="ECO:0000256" key="6">
    <source>
        <dbReference type="ARBA" id="ARBA00048782"/>
    </source>
</evidence>
<dbReference type="PANTHER" id="PTHR43774">
    <property type="entry name" value="PEPTIDE METHIONINE SULFOXIDE REDUCTASE"/>
    <property type="match status" value="1"/>
</dbReference>
<feature type="domain" description="MsrB" evidence="8">
    <location>
        <begin position="1"/>
        <end position="114"/>
    </location>
</feature>
<dbReference type="Gene3D" id="2.170.150.20">
    <property type="entry name" value="Peptide methionine sulfoxide reductase"/>
    <property type="match status" value="1"/>
</dbReference>
<keyword evidence="1 7" id="KW-0560">Oxidoreductase</keyword>
<evidence type="ECO:0000313" key="10">
    <source>
        <dbReference type="Proteomes" id="UP001447842"/>
    </source>
</evidence>
<dbReference type="NCBIfam" id="NF004036">
    <property type="entry name" value="PRK05508.1"/>
    <property type="match status" value="1"/>
</dbReference>
<proteinExistence type="inferred from homology"/>
<dbReference type="SUPFAM" id="SSF55068">
    <property type="entry name" value="Peptide methionine sulfoxide reductase"/>
    <property type="match status" value="1"/>
</dbReference>
<evidence type="ECO:0000256" key="7">
    <source>
        <dbReference type="HAMAP-Rule" id="MF_01401"/>
    </source>
</evidence>
<comment type="function">
    <text evidence="3 7">Has an important function as a repair enzyme for proteins that have been inactivated by oxidation. Catalyzes the reversible oxidation-reduction of methionine sulfoxide in proteins to methionine.</text>
</comment>
<dbReference type="GO" id="GO:0008113">
    <property type="term" value="F:peptide-methionine (S)-S-oxide reductase activity"/>
    <property type="evidence" value="ECO:0007669"/>
    <property type="project" value="UniProtKB-EC"/>
</dbReference>
<dbReference type="PANTHER" id="PTHR43774:SF1">
    <property type="entry name" value="PEPTIDE METHIONINE SULFOXIDE REDUCTASE MSRA 2"/>
    <property type="match status" value="1"/>
</dbReference>
<dbReference type="InterPro" id="IPR036509">
    <property type="entry name" value="Met_Sox_Rdtase_MsrA_sf"/>
</dbReference>
<evidence type="ECO:0000256" key="1">
    <source>
        <dbReference type="ARBA" id="ARBA00023002"/>
    </source>
</evidence>
<keyword evidence="2" id="KW-0511">Multifunctional enzyme</keyword>
<dbReference type="EMBL" id="CP147920">
    <property type="protein sequence ID" value="XAU16354.1"/>
    <property type="molecule type" value="Genomic_DNA"/>
</dbReference>
<comment type="catalytic activity">
    <reaction evidence="5">
        <text>L-methionyl-[protein] + [thioredoxin]-disulfide + H2O = L-methionyl-(R)-S-oxide-[protein] + [thioredoxin]-dithiol</text>
        <dbReference type="Rhea" id="RHEA:24164"/>
        <dbReference type="Rhea" id="RHEA-COMP:10698"/>
        <dbReference type="Rhea" id="RHEA-COMP:10700"/>
        <dbReference type="Rhea" id="RHEA-COMP:12313"/>
        <dbReference type="Rhea" id="RHEA-COMP:12314"/>
        <dbReference type="ChEBI" id="CHEBI:15377"/>
        <dbReference type="ChEBI" id="CHEBI:16044"/>
        <dbReference type="ChEBI" id="CHEBI:29950"/>
        <dbReference type="ChEBI" id="CHEBI:45764"/>
        <dbReference type="ChEBI" id="CHEBI:50058"/>
        <dbReference type="EC" id="1.8.4.12"/>
    </reaction>
</comment>
<dbReference type="Proteomes" id="UP001447842">
    <property type="component" value="Chromosome"/>
</dbReference>
<dbReference type="InterPro" id="IPR002579">
    <property type="entry name" value="Met_Sox_Rdtase_MsrB_dom"/>
</dbReference>
<dbReference type="InterPro" id="IPR002569">
    <property type="entry name" value="Met_Sox_Rdtase_MsrA_dom"/>
</dbReference>
<reference evidence="9 10" key="1">
    <citation type="submission" date="2024-03" db="EMBL/GenBank/DDBJ databases">
        <title>Sulfurimonas sp. HSL3-1.</title>
        <authorList>
            <person name="Wang S."/>
        </authorList>
    </citation>
    <scope>NUCLEOTIDE SEQUENCE [LARGE SCALE GENOMIC DNA]</scope>
    <source>
        <strain evidence="9 10">HSL3-1</strain>
    </source>
</reference>
<evidence type="ECO:0000313" key="9">
    <source>
        <dbReference type="EMBL" id="XAU16354.1"/>
    </source>
</evidence>